<dbReference type="PANTHER" id="PTHR12128">
    <property type="entry name" value="DIHYDRODIPICOLINATE SYNTHASE"/>
    <property type="match status" value="1"/>
</dbReference>
<dbReference type="EMBL" id="JAUIQD010000005">
    <property type="protein sequence ID" value="KAK3350095.1"/>
    <property type="molecule type" value="Genomic_DNA"/>
</dbReference>
<feature type="active site" description="Schiff-base intermediate with substrate" evidence="2">
    <location>
        <position position="176"/>
    </location>
</feature>
<protein>
    <submittedName>
        <fullName evidence="4">Dihydrodipicolinate synthetase</fullName>
    </submittedName>
</protein>
<evidence type="ECO:0000313" key="4">
    <source>
        <dbReference type="EMBL" id="KAK3350095.1"/>
    </source>
</evidence>
<evidence type="ECO:0000256" key="2">
    <source>
        <dbReference type="PIRSR" id="PIRSR001365-1"/>
    </source>
</evidence>
<keyword evidence="5" id="KW-1185">Reference proteome</keyword>
<accession>A0AAJ0MDB0</accession>
<evidence type="ECO:0000256" key="1">
    <source>
        <dbReference type="PIRNR" id="PIRNR001365"/>
    </source>
</evidence>
<evidence type="ECO:0000256" key="3">
    <source>
        <dbReference type="PIRSR" id="PIRSR001365-2"/>
    </source>
</evidence>
<proteinExistence type="inferred from homology"/>
<feature type="active site" description="Proton donor/acceptor" evidence="2">
    <location>
        <position position="145"/>
    </location>
</feature>
<name>A0AAJ0MDB0_9PEZI</name>
<dbReference type="PANTHER" id="PTHR12128:SF47">
    <property type="entry name" value="DIHYDRODIPICOLINATE SYNTHASE-RELATED"/>
    <property type="match status" value="1"/>
</dbReference>
<dbReference type="SUPFAM" id="SSF51569">
    <property type="entry name" value="Aldolase"/>
    <property type="match status" value="1"/>
</dbReference>
<sequence length="319" mass="33612">MPQPLVPPSGVWCPAVTLFDEEDDLVLKDQASYFSYLARSGLAGLLVLGTNAETFLLTREERRDLVKTAREAVGPDFPLMAGVGGHSTKQVIQHMHEAADAGADYALVLPPAYFGAKLTTAAVLRDFFEDVASVAEMRGLGVVVYNFPGVCNGVDLDSTAVAALARRHPGRVTGVKLTCGSVAKITRLAAELPAEEFAVFGGQSDFLLGGLAVGSAGCIAAFANVFPKTVVRVYTLWKEGRGAEALALHRRAALAEQAVKSGGIAAVKYAASVFTAPRAGVKGAEGLMKPRRPYLELGEAEKRAIREALAGVAEIENSL</sequence>
<keyword evidence="1" id="KW-0456">Lyase</keyword>
<evidence type="ECO:0000313" key="5">
    <source>
        <dbReference type="Proteomes" id="UP001275084"/>
    </source>
</evidence>
<dbReference type="GO" id="GO:0008840">
    <property type="term" value="F:4-hydroxy-tetrahydrodipicolinate synthase activity"/>
    <property type="evidence" value="ECO:0007669"/>
    <property type="project" value="TreeGrafter"/>
</dbReference>
<dbReference type="Pfam" id="PF00701">
    <property type="entry name" value="DHDPS"/>
    <property type="match status" value="1"/>
</dbReference>
<feature type="binding site" evidence="3">
    <location>
        <position position="219"/>
    </location>
    <ligand>
        <name>pyruvate</name>
        <dbReference type="ChEBI" id="CHEBI:15361"/>
    </ligand>
</feature>
<reference evidence="4" key="2">
    <citation type="submission" date="2023-06" db="EMBL/GenBank/DDBJ databases">
        <authorList>
            <consortium name="Lawrence Berkeley National Laboratory"/>
            <person name="Haridas S."/>
            <person name="Hensen N."/>
            <person name="Bonometti L."/>
            <person name="Westerberg I."/>
            <person name="Brannstrom I.O."/>
            <person name="Guillou S."/>
            <person name="Cros-Aarteil S."/>
            <person name="Calhoun S."/>
            <person name="Kuo A."/>
            <person name="Mondo S."/>
            <person name="Pangilinan J."/>
            <person name="Riley R."/>
            <person name="Labutti K."/>
            <person name="Andreopoulos B."/>
            <person name="Lipzen A."/>
            <person name="Chen C."/>
            <person name="Yanf M."/>
            <person name="Daum C."/>
            <person name="Ng V."/>
            <person name="Clum A."/>
            <person name="Steindorff A."/>
            <person name="Ohm R."/>
            <person name="Martin F."/>
            <person name="Silar P."/>
            <person name="Natvig D."/>
            <person name="Lalanne C."/>
            <person name="Gautier V."/>
            <person name="Ament-Velasquez S.L."/>
            <person name="Kruys A."/>
            <person name="Hutchinson M.I."/>
            <person name="Powell A.J."/>
            <person name="Barry K."/>
            <person name="Miller A.N."/>
            <person name="Grigoriev I.V."/>
            <person name="Debuchy R."/>
            <person name="Gladieux P."/>
            <person name="Thoren M.H."/>
            <person name="Johannesson H."/>
        </authorList>
    </citation>
    <scope>NUCLEOTIDE SEQUENCE</scope>
    <source>
        <strain evidence="4">CBS 955.72</strain>
    </source>
</reference>
<dbReference type="PRINTS" id="PR00146">
    <property type="entry name" value="DHPICSNTHASE"/>
</dbReference>
<comment type="caution">
    <text evidence="4">The sequence shown here is derived from an EMBL/GenBank/DDBJ whole genome shotgun (WGS) entry which is preliminary data.</text>
</comment>
<dbReference type="SMART" id="SM01130">
    <property type="entry name" value="DHDPS"/>
    <property type="match status" value="1"/>
</dbReference>
<comment type="similarity">
    <text evidence="1">Belongs to the DapA family.</text>
</comment>
<dbReference type="InterPro" id="IPR013785">
    <property type="entry name" value="Aldolase_TIM"/>
</dbReference>
<organism evidence="4 5">
    <name type="scientific">Lasiosphaeria hispida</name>
    <dbReference type="NCBI Taxonomy" id="260671"/>
    <lineage>
        <taxon>Eukaryota</taxon>
        <taxon>Fungi</taxon>
        <taxon>Dikarya</taxon>
        <taxon>Ascomycota</taxon>
        <taxon>Pezizomycotina</taxon>
        <taxon>Sordariomycetes</taxon>
        <taxon>Sordariomycetidae</taxon>
        <taxon>Sordariales</taxon>
        <taxon>Lasiosphaeriaceae</taxon>
        <taxon>Lasiosphaeria</taxon>
    </lineage>
</organism>
<dbReference type="Proteomes" id="UP001275084">
    <property type="component" value="Unassembled WGS sequence"/>
</dbReference>
<dbReference type="CDD" id="cd00408">
    <property type="entry name" value="DHDPS-like"/>
    <property type="match status" value="1"/>
</dbReference>
<dbReference type="AlphaFoldDB" id="A0AAJ0MDB0"/>
<dbReference type="PIRSF" id="PIRSF001365">
    <property type="entry name" value="DHDPS"/>
    <property type="match status" value="1"/>
</dbReference>
<gene>
    <name evidence="4" type="ORF">B0T25DRAFT_259019</name>
</gene>
<reference evidence="4" key="1">
    <citation type="journal article" date="2023" name="Mol. Phylogenet. Evol.">
        <title>Genome-scale phylogeny and comparative genomics of the fungal order Sordariales.</title>
        <authorList>
            <person name="Hensen N."/>
            <person name="Bonometti L."/>
            <person name="Westerberg I."/>
            <person name="Brannstrom I.O."/>
            <person name="Guillou S."/>
            <person name="Cros-Aarteil S."/>
            <person name="Calhoun S."/>
            <person name="Haridas S."/>
            <person name="Kuo A."/>
            <person name="Mondo S."/>
            <person name="Pangilinan J."/>
            <person name="Riley R."/>
            <person name="LaButti K."/>
            <person name="Andreopoulos B."/>
            <person name="Lipzen A."/>
            <person name="Chen C."/>
            <person name="Yan M."/>
            <person name="Daum C."/>
            <person name="Ng V."/>
            <person name="Clum A."/>
            <person name="Steindorff A."/>
            <person name="Ohm R.A."/>
            <person name="Martin F."/>
            <person name="Silar P."/>
            <person name="Natvig D.O."/>
            <person name="Lalanne C."/>
            <person name="Gautier V."/>
            <person name="Ament-Velasquez S.L."/>
            <person name="Kruys A."/>
            <person name="Hutchinson M.I."/>
            <person name="Powell A.J."/>
            <person name="Barry K."/>
            <person name="Miller A.N."/>
            <person name="Grigoriev I.V."/>
            <person name="Debuchy R."/>
            <person name="Gladieux P."/>
            <person name="Hiltunen Thoren M."/>
            <person name="Johannesson H."/>
        </authorList>
    </citation>
    <scope>NUCLEOTIDE SEQUENCE</scope>
    <source>
        <strain evidence="4">CBS 955.72</strain>
    </source>
</reference>
<dbReference type="InterPro" id="IPR002220">
    <property type="entry name" value="DapA-like"/>
</dbReference>
<dbReference type="Gene3D" id="3.20.20.70">
    <property type="entry name" value="Aldolase class I"/>
    <property type="match status" value="1"/>
</dbReference>